<evidence type="ECO:0000313" key="1">
    <source>
        <dbReference type="EMBL" id="MVT40497.1"/>
    </source>
</evidence>
<accession>A0A6N8J5J0</accession>
<reference evidence="1 2" key="1">
    <citation type="submission" date="2019-12" db="EMBL/GenBank/DDBJ databases">
        <title>The draft genomic sequence of strain Chitinophaga oryziterrae JCM 16595.</title>
        <authorList>
            <person name="Zhang X."/>
        </authorList>
    </citation>
    <scope>NUCLEOTIDE SEQUENCE [LARGE SCALE GENOMIC DNA]</scope>
    <source>
        <strain evidence="1 2">JCM 16595</strain>
    </source>
</reference>
<gene>
    <name evidence="1" type="ORF">GO495_07875</name>
</gene>
<dbReference type="Proteomes" id="UP000468388">
    <property type="component" value="Unassembled WGS sequence"/>
</dbReference>
<dbReference type="OrthoDB" id="673208at2"/>
<keyword evidence="2" id="KW-1185">Reference proteome</keyword>
<evidence type="ECO:0000313" key="2">
    <source>
        <dbReference type="Proteomes" id="UP000468388"/>
    </source>
</evidence>
<name>A0A6N8J5J0_9BACT</name>
<protein>
    <submittedName>
        <fullName evidence="1">Uncharacterized protein</fullName>
    </submittedName>
</protein>
<dbReference type="EMBL" id="WRXO01000002">
    <property type="protein sequence ID" value="MVT40497.1"/>
    <property type="molecule type" value="Genomic_DNA"/>
</dbReference>
<comment type="caution">
    <text evidence="1">The sequence shown here is derived from an EMBL/GenBank/DDBJ whole genome shotgun (WGS) entry which is preliminary data.</text>
</comment>
<sequence length="106" mass="12341">MDKRIIQTINSCNGDLFSEAFADKTFNGWFLMKTSQVSTRGVSILSKTMHHKKQFGCYKVAVEFFSLQTGYPVWGFCFDLKPSKYMFMKNMLMTRNENIMHTTLLT</sequence>
<dbReference type="AlphaFoldDB" id="A0A6N8J5J0"/>
<organism evidence="1 2">
    <name type="scientific">Chitinophaga oryziterrae</name>
    <dbReference type="NCBI Taxonomy" id="1031224"/>
    <lineage>
        <taxon>Bacteria</taxon>
        <taxon>Pseudomonadati</taxon>
        <taxon>Bacteroidota</taxon>
        <taxon>Chitinophagia</taxon>
        <taxon>Chitinophagales</taxon>
        <taxon>Chitinophagaceae</taxon>
        <taxon>Chitinophaga</taxon>
    </lineage>
</organism>
<proteinExistence type="predicted"/>
<dbReference type="RefSeq" id="WP_157299178.1">
    <property type="nucleotide sequence ID" value="NZ_BAAAZB010000010.1"/>
</dbReference>